<sequence length="210" mass="22835">MFTRKGQLTRDRIVAEAAALMFERGVAGTSTEDVQSAAGVSASQIYHYFGDKRSLTRAVIEFQTDAILGFQEPLLARLDDLDALRSWADVIADLQRTNGYHGGCPLGSLASELAETDAAAREALAQGYRRWQHAIRDGLQAMKDRRELRPDADVDVLATTLLTTVQGGLLLAKTLRDGEPLQTALHAVIDHVGSFATDRQPAEGSATSRR</sequence>
<feature type="domain" description="HTH tetR-type" evidence="5">
    <location>
        <begin position="7"/>
        <end position="67"/>
    </location>
</feature>
<accession>A0A7I7XCL3</accession>
<dbReference type="PANTHER" id="PTHR47506:SF3">
    <property type="entry name" value="HTH-TYPE TRANSCRIPTIONAL REGULATOR LMRA"/>
    <property type="match status" value="1"/>
</dbReference>
<reference evidence="6 7" key="1">
    <citation type="journal article" date="2019" name="Emerg. Microbes Infect.">
        <title>Comprehensive subspecies identification of 175 nontuberculous mycobacteria species based on 7547 genomic profiles.</title>
        <authorList>
            <person name="Matsumoto Y."/>
            <person name="Kinjo T."/>
            <person name="Motooka D."/>
            <person name="Nabeya D."/>
            <person name="Jung N."/>
            <person name="Uechi K."/>
            <person name="Horii T."/>
            <person name="Iida T."/>
            <person name="Fujita J."/>
            <person name="Nakamura S."/>
        </authorList>
    </citation>
    <scope>NUCLEOTIDE SEQUENCE [LARGE SCALE GENOMIC DNA]</scope>
    <source>
        <strain evidence="6 7">JCM 13574</strain>
    </source>
</reference>
<dbReference type="PROSITE" id="PS50977">
    <property type="entry name" value="HTH_TETR_2"/>
    <property type="match status" value="1"/>
</dbReference>
<keyword evidence="2 4" id="KW-0238">DNA-binding</keyword>
<feature type="DNA-binding region" description="H-T-H motif" evidence="4">
    <location>
        <begin position="30"/>
        <end position="49"/>
    </location>
</feature>
<protein>
    <submittedName>
        <fullName evidence="6">Transcriptional regulator</fullName>
    </submittedName>
</protein>
<evidence type="ECO:0000313" key="7">
    <source>
        <dbReference type="Proteomes" id="UP000466517"/>
    </source>
</evidence>
<dbReference type="SUPFAM" id="SSF48498">
    <property type="entry name" value="Tetracyclin repressor-like, C-terminal domain"/>
    <property type="match status" value="1"/>
</dbReference>
<dbReference type="Proteomes" id="UP000466517">
    <property type="component" value="Chromosome"/>
</dbReference>
<proteinExistence type="predicted"/>
<keyword evidence="7" id="KW-1185">Reference proteome</keyword>
<dbReference type="PANTHER" id="PTHR47506">
    <property type="entry name" value="TRANSCRIPTIONAL REGULATORY PROTEIN"/>
    <property type="match status" value="1"/>
</dbReference>
<dbReference type="RefSeq" id="WP_163735096.1">
    <property type="nucleotide sequence ID" value="NZ_AP022610.1"/>
</dbReference>
<evidence type="ECO:0000259" key="5">
    <source>
        <dbReference type="PROSITE" id="PS50977"/>
    </source>
</evidence>
<gene>
    <name evidence="6" type="ORF">MMAD_16710</name>
</gene>
<dbReference type="AlphaFoldDB" id="A0A7I7XCL3"/>
<dbReference type="EMBL" id="AP022610">
    <property type="protein sequence ID" value="BBZ27376.1"/>
    <property type="molecule type" value="Genomic_DNA"/>
</dbReference>
<keyword evidence="3" id="KW-0804">Transcription</keyword>
<name>A0A7I7XCL3_9MYCO</name>
<evidence type="ECO:0000256" key="1">
    <source>
        <dbReference type="ARBA" id="ARBA00023015"/>
    </source>
</evidence>
<dbReference type="Pfam" id="PF16925">
    <property type="entry name" value="TetR_C_13"/>
    <property type="match status" value="1"/>
</dbReference>
<dbReference type="InterPro" id="IPR001647">
    <property type="entry name" value="HTH_TetR"/>
</dbReference>
<dbReference type="Gene3D" id="1.10.357.10">
    <property type="entry name" value="Tetracycline Repressor, domain 2"/>
    <property type="match status" value="1"/>
</dbReference>
<dbReference type="InterPro" id="IPR036271">
    <property type="entry name" value="Tet_transcr_reg_TetR-rel_C_sf"/>
</dbReference>
<dbReference type="PRINTS" id="PR00455">
    <property type="entry name" value="HTHTETR"/>
</dbReference>
<dbReference type="InterPro" id="IPR011075">
    <property type="entry name" value="TetR_C"/>
</dbReference>
<keyword evidence="1" id="KW-0805">Transcription regulation</keyword>
<dbReference type="Pfam" id="PF00440">
    <property type="entry name" value="TetR_N"/>
    <property type="match status" value="1"/>
</dbReference>
<dbReference type="InterPro" id="IPR009057">
    <property type="entry name" value="Homeodomain-like_sf"/>
</dbReference>
<evidence type="ECO:0000256" key="3">
    <source>
        <dbReference type="ARBA" id="ARBA00023163"/>
    </source>
</evidence>
<evidence type="ECO:0000256" key="4">
    <source>
        <dbReference type="PROSITE-ProRule" id="PRU00335"/>
    </source>
</evidence>
<dbReference type="GO" id="GO:0003677">
    <property type="term" value="F:DNA binding"/>
    <property type="evidence" value="ECO:0007669"/>
    <property type="project" value="UniProtKB-UniRule"/>
</dbReference>
<dbReference type="KEGG" id="mmag:MMAD_16710"/>
<organism evidence="6 7">
    <name type="scientific">Mycolicibacterium madagascariense</name>
    <dbReference type="NCBI Taxonomy" id="212765"/>
    <lineage>
        <taxon>Bacteria</taxon>
        <taxon>Bacillati</taxon>
        <taxon>Actinomycetota</taxon>
        <taxon>Actinomycetes</taxon>
        <taxon>Mycobacteriales</taxon>
        <taxon>Mycobacteriaceae</taxon>
        <taxon>Mycolicibacterium</taxon>
    </lineage>
</organism>
<dbReference type="SUPFAM" id="SSF46689">
    <property type="entry name" value="Homeodomain-like"/>
    <property type="match status" value="1"/>
</dbReference>
<evidence type="ECO:0000313" key="6">
    <source>
        <dbReference type="EMBL" id="BBZ27376.1"/>
    </source>
</evidence>
<evidence type="ECO:0000256" key="2">
    <source>
        <dbReference type="ARBA" id="ARBA00023125"/>
    </source>
</evidence>